<accession>A0A3E5EXA1</accession>
<dbReference type="EMBL" id="QSVA01000009">
    <property type="protein sequence ID" value="RGN93586.1"/>
    <property type="molecule type" value="Genomic_DNA"/>
</dbReference>
<evidence type="ECO:0000313" key="2">
    <source>
        <dbReference type="Proteomes" id="UP000260759"/>
    </source>
</evidence>
<protein>
    <submittedName>
        <fullName evidence="1">Uncharacterized protein</fullName>
    </submittedName>
</protein>
<dbReference type="AlphaFoldDB" id="A0A3E5EXA1"/>
<dbReference type="Proteomes" id="UP000260759">
    <property type="component" value="Unassembled WGS sequence"/>
</dbReference>
<sequence>MRNDMLFIDGKLVDLDDNTKITLNFKSNIFTDLSKIVSNNSYTIKLPKTIRNQRIISHAELPSADSGYPRKYHDARYFRNGVEVIPTAKAVLISISDKIEIAMTWGNITALSSMLESGKSLRDMDAGEYVGGIYYPKYIEWKDWGENDRVYPKVDYGFRNGDSMVWYHPVQSVKQIMEYIEEDNGISFIFPKDKEALLENMFVPLLEKNPSEEYAEIEAITVDLKGVAEDRADKTNIYFNDMGNVGSFYGNLAVIGNGVSGGYYNGYRSKVINAVPKISGNFKVKVNTNVAPLSATLEVYNYNFNEVGSELDTSTVLTIPLLNVNFISDGVYEVLFQFENRQTEMLSTLHSSIPHLKFALQNIGKPSDVVSISGTLKITNIEQEILLGGRYWIIPNLPDIKQSDFIKAISAIIGTFPLFTESNGLVFVSFDTIMSNKAKALDWTRRLVATYKDNKPNAIAYSLDDFSQKNFYRWKEDDTVVGKYDGYLFVENETIESERDVVELPFAASDQFSDVAKIPIYSYDEEGNLEYNSVEPRLLAYNGVKGVFTGLDWNTLLSMYYQTYQSIIRRPIVITEKIEINDIELRDLDMTVPIYLAQYGRYYAIISIKAEDTGICECKLLQLEV</sequence>
<name>A0A3E5EXA1_BACUN</name>
<comment type="caution">
    <text evidence="1">The sequence shown here is derived from an EMBL/GenBank/DDBJ whole genome shotgun (WGS) entry which is preliminary data.</text>
</comment>
<evidence type="ECO:0000313" key="1">
    <source>
        <dbReference type="EMBL" id="RGN93586.1"/>
    </source>
</evidence>
<dbReference type="RefSeq" id="WP_117600627.1">
    <property type="nucleotide sequence ID" value="NZ_QSVA01000009.1"/>
</dbReference>
<reference evidence="1 2" key="1">
    <citation type="submission" date="2018-08" db="EMBL/GenBank/DDBJ databases">
        <title>A genome reference for cultivated species of the human gut microbiota.</title>
        <authorList>
            <person name="Zou Y."/>
            <person name="Xue W."/>
            <person name="Luo G."/>
        </authorList>
    </citation>
    <scope>NUCLEOTIDE SEQUENCE [LARGE SCALE GENOMIC DNA]</scope>
    <source>
        <strain evidence="1 2">OM03-4</strain>
    </source>
</reference>
<organism evidence="1 2">
    <name type="scientific">Bacteroides uniformis</name>
    <dbReference type="NCBI Taxonomy" id="820"/>
    <lineage>
        <taxon>Bacteria</taxon>
        <taxon>Pseudomonadati</taxon>
        <taxon>Bacteroidota</taxon>
        <taxon>Bacteroidia</taxon>
        <taxon>Bacteroidales</taxon>
        <taxon>Bacteroidaceae</taxon>
        <taxon>Bacteroides</taxon>
    </lineage>
</organism>
<proteinExistence type="predicted"/>
<gene>
    <name evidence="1" type="ORF">DXB37_12010</name>
</gene>